<dbReference type="AlphaFoldDB" id="A0A1E3QBM7"/>
<keyword evidence="1" id="KW-1133">Transmembrane helix</keyword>
<keyword evidence="1" id="KW-0812">Transmembrane</keyword>
<protein>
    <submittedName>
        <fullName evidence="2">Uncharacterized protein</fullName>
    </submittedName>
</protein>
<keyword evidence="3" id="KW-1185">Reference proteome</keyword>
<sequence>MSNAVGHSHTEKKALRCNHTIHDFLLSILIYAIKYMMNGTGLINMVVTKYSRKL</sequence>
<dbReference type="EMBL" id="KV454291">
    <property type="protein sequence ID" value="ODQ75085.1"/>
    <property type="molecule type" value="Genomic_DNA"/>
</dbReference>
<evidence type="ECO:0000313" key="3">
    <source>
        <dbReference type="Proteomes" id="UP000094385"/>
    </source>
</evidence>
<evidence type="ECO:0000256" key="1">
    <source>
        <dbReference type="SAM" id="Phobius"/>
    </source>
</evidence>
<accession>A0A1E3QBM7</accession>
<feature type="transmembrane region" description="Helical" evidence="1">
    <location>
        <begin position="24"/>
        <end position="47"/>
    </location>
</feature>
<gene>
    <name evidence="2" type="ORF">LIPSTDRAFT_103144</name>
</gene>
<name>A0A1E3QBM7_LIPST</name>
<proteinExistence type="predicted"/>
<dbReference type="Proteomes" id="UP000094385">
    <property type="component" value="Unassembled WGS sequence"/>
</dbReference>
<organism evidence="2 3">
    <name type="scientific">Lipomyces starkeyi NRRL Y-11557</name>
    <dbReference type="NCBI Taxonomy" id="675824"/>
    <lineage>
        <taxon>Eukaryota</taxon>
        <taxon>Fungi</taxon>
        <taxon>Dikarya</taxon>
        <taxon>Ascomycota</taxon>
        <taxon>Saccharomycotina</taxon>
        <taxon>Lipomycetes</taxon>
        <taxon>Lipomycetales</taxon>
        <taxon>Lipomycetaceae</taxon>
        <taxon>Lipomyces</taxon>
    </lineage>
</organism>
<reference evidence="2 3" key="1">
    <citation type="journal article" date="2016" name="Proc. Natl. Acad. Sci. U.S.A.">
        <title>Comparative genomics of biotechnologically important yeasts.</title>
        <authorList>
            <person name="Riley R."/>
            <person name="Haridas S."/>
            <person name="Wolfe K.H."/>
            <person name="Lopes M.R."/>
            <person name="Hittinger C.T."/>
            <person name="Goeker M."/>
            <person name="Salamov A.A."/>
            <person name="Wisecaver J.H."/>
            <person name="Long T.M."/>
            <person name="Calvey C.H."/>
            <person name="Aerts A.L."/>
            <person name="Barry K.W."/>
            <person name="Choi C."/>
            <person name="Clum A."/>
            <person name="Coughlan A.Y."/>
            <person name="Deshpande S."/>
            <person name="Douglass A.P."/>
            <person name="Hanson S.J."/>
            <person name="Klenk H.-P."/>
            <person name="LaButti K.M."/>
            <person name="Lapidus A."/>
            <person name="Lindquist E.A."/>
            <person name="Lipzen A.M."/>
            <person name="Meier-Kolthoff J.P."/>
            <person name="Ohm R.A."/>
            <person name="Otillar R.P."/>
            <person name="Pangilinan J.L."/>
            <person name="Peng Y."/>
            <person name="Rokas A."/>
            <person name="Rosa C.A."/>
            <person name="Scheuner C."/>
            <person name="Sibirny A.A."/>
            <person name="Slot J.C."/>
            <person name="Stielow J.B."/>
            <person name="Sun H."/>
            <person name="Kurtzman C.P."/>
            <person name="Blackwell M."/>
            <person name="Grigoriev I.V."/>
            <person name="Jeffries T.W."/>
        </authorList>
    </citation>
    <scope>NUCLEOTIDE SEQUENCE [LARGE SCALE GENOMIC DNA]</scope>
    <source>
        <strain evidence="2 3">NRRL Y-11557</strain>
    </source>
</reference>
<keyword evidence="1" id="KW-0472">Membrane</keyword>
<evidence type="ECO:0000313" key="2">
    <source>
        <dbReference type="EMBL" id="ODQ75085.1"/>
    </source>
</evidence>